<reference evidence="7 8" key="1">
    <citation type="submission" date="2019-01" db="EMBL/GenBank/DDBJ databases">
        <title>Nuclear Genome Assembly of the Microalgal Biofuel strain Nannochloropsis salina CCMP1776.</title>
        <authorList>
            <person name="Hovde B."/>
        </authorList>
    </citation>
    <scope>NUCLEOTIDE SEQUENCE [LARGE SCALE GENOMIC DNA]</scope>
    <source>
        <strain evidence="7 8">CCMP1776</strain>
    </source>
</reference>
<keyword evidence="3 5" id="KW-1133">Transmembrane helix</keyword>
<feature type="region of interest" description="Disordered" evidence="6">
    <location>
        <begin position="33"/>
        <end position="55"/>
    </location>
</feature>
<keyword evidence="4 5" id="KW-0472">Membrane</keyword>
<evidence type="ECO:0000313" key="7">
    <source>
        <dbReference type="EMBL" id="TFJ83349.1"/>
    </source>
</evidence>
<dbReference type="PANTHER" id="PTHR23427">
    <property type="entry name" value="SURFEIT LOCUS PROTEIN"/>
    <property type="match status" value="1"/>
</dbReference>
<feature type="region of interest" description="Disordered" evidence="6">
    <location>
        <begin position="199"/>
        <end position="231"/>
    </location>
</feature>
<evidence type="ECO:0000256" key="1">
    <source>
        <dbReference type="ARBA" id="ARBA00004370"/>
    </source>
</evidence>
<proteinExistence type="inferred from homology"/>
<protein>
    <recommendedName>
        <fullName evidence="5">SURF1-like protein</fullName>
    </recommendedName>
</protein>
<comment type="function">
    <text evidence="5">Probably involved in the biogenesis of the COX complex.</text>
</comment>
<dbReference type="GO" id="GO:0005743">
    <property type="term" value="C:mitochondrial inner membrane"/>
    <property type="evidence" value="ECO:0007669"/>
    <property type="project" value="UniProtKB-SubCell"/>
</dbReference>
<evidence type="ECO:0000256" key="4">
    <source>
        <dbReference type="ARBA" id="ARBA00023136"/>
    </source>
</evidence>
<comment type="similarity">
    <text evidence="5">Belongs to the SURF1 family.</text>
</comment>
<dbReference type="OrthoDB" id="10040024at2759"/>
<comment type="subcellular location">
    <subcellularLocation>
        <location evidence="1">Membrane</location>
    </subcellularLocation>
    <subcellularLocation>
        <location evidence="5">Mitochondrion inner membrane</location>
        <topology evidence="5">Multi-pass membrane protein</topology>
    </subcellularLocation>
</comment>
<dbReference type="PANTHER" id="PTHR23427:SF2">
    <property type="entry name" value="SURFEIT LOCUS PROTEIN 1"/>
    <property type="match status" value="1"/>
</dbReference>
<dbReference type="InterPro" id="IPR045214">
    <property type="entry name" value="Surf1/Surf4"/>
</dbReference>
<feature type="region of interest" description="Disordered" evidence="6">
    <location>
        <begin position="273"/>
        <end position="301"/>
    </location>
</feature>
<feature type="compositionally biased region" description="Basic and acidic residues" evidence="6">
    <location>
        <begin position="217"/>
        <end position="231"/>
    </location>
</feature>
<gene>
    <name evidence="7" type="ORF">NSK_005351</name>
</gene>
<evidence type="ECO:0000256" key="5">
    <source>
        <dbReference type="RuleBase" id="RU363076"/>
    </source>
</evidence>
<keyword evidence="5" id="KW-0999">Mitochondrion inner membrane</keyword>
<evidence type="ECO:0000256" key="3">
    <source>
        <dbReference type="ARBA" id="ARBA00022989"/>
    </source>
</evidence>
<dbReference type="CDD" id="cd06662">
    <property type="entry name" value="SURF1"/>
    <property type="match status" value="1"/>
</dbReference>
<dbReference type="PROSITE" id="PS50895">
    <property type="entry name" value="SURF1"/>
    <property type="match status" value="1"/>
</dbReference>
<feature type="compositionally biased region" description="Low complexity" evidence="6">
    <location>
        <begin position="46"/>
        <end position="55"/>
    </location>
</feature>
<comment type="caution">
    <text evidence="5">Lacks conserved residue(s) required for the propagation of feature annotation.</text>
</comment>
<dbReference type="Proteomes" id="UP000355283">
    <property type="component" value="Unassembled WGS sequence"/>
</dbReference>
<organism evidence="7 8">
    <name type="scientific">Nannochloropsis salina CCMP1776</name>
    <dbReference type="NCBI Taxonomy" id="1027361"/>
    <lineage>
        <taxon>Eukaryota</taxon>
        <taxon>Sar</taxon>
        <taxon>Stramenopiles</taxon>
        <taxon>Ochrophyta</taxon>
        <taxon>Eustigmatophyceae</taxon>
        <taxon>Eustigmatales</taxon>
        <taxon>Monodopsidaceae</taxon>
        <taxon>Microchloropsis</taxon>
        <taxon>Microchloropsis salina</taxon>
    </lineage>
</organism>
<feature type="transmembrane region" description="Helical" evidence="5">
    <location>
        <begin position="59"/>
        <end position="78"/>
    </location>
</feature>
<dbReference type="InterPro" id="IPR002994">
    <property type="entry name" value="Surf1/Shy1"/>
</dbReference>
<feature type="compositionally biased region" description="Polar residues" evidence="6">
    <location>
        <begin position="273"/>
        <end position="283"/>
    </location>
</feature>
<keyword evidence="8" id="KW-1185">Reference proteome</keyword>
<evidence type="ECO:0000256" key="6">
    <source>
        <dbReference type="SAM" id="MobiDB-lite"/>
    </source>
</evidence>
<name>A0A4D9D475_9STRA</name>
<dbReference type="AlphaFoldDB" id="A0A4D9D475"/>
<evidence type="ECO:0000313" key="8">
    <source>
        <dbReference type="Proteomes" id="UP000355283"/>
    </source>
</evidence>
<evidence type="ECO:0000256" key="2">
    <source>
        <dbReference type="ARBA" id="ARBA00022692"/>
    </source>
</evidence>
<keyword evidence="2 5" id="KW-0812">Transmembrane</keyword>
<dbReference type="EMBL" id="SDOX01000046">
    <property type="protein sequence ID" value="TFJ83349.1"/>
    <property type="molecule type" value="Genomic_DNA"/>
</dbReference>
<sequence>MTRRGARAVQLAASQLDSSSVFLSRFASHGRRRVSSSTRLPPAGVSSSTGNSKGKSTDLAGLLLFGGLVVGTGCLGVWQSERYFWKIDAIQERNECLAKQPEPLPDFPEAYRRYLVSGTFLHALELPVGPRAAPPSVHGPAQGLGTNPQGFYILTPFRRDGDGRLLLVNRGWVPRRALSALSRPAGNVTLVGVVEKEGEKGGQFAPPNTFPALGGKEGGREGGETKQGRDRNPLLWVDVPAIEKWVEEGGGKEGGREGRGDMHYFIQLQENTKGVGATTSQAGTEEGKLSSPPSLPPSPAWPVPKSVSDVGDFYVTPATHLVYALTWFSLAGAGAVMTKRILRPPRG</sequence>
<accession>A0A4D9D475</accession>
<comment type="caution">
    <text evidence="7">The sequence shown here is derived from an EMBL/GenBank/DDBJ whole genome shotgun (WGS) entry which is preliminary data.</text>
</comment>
<keyword evidence="5" id="KW-0496">Mitochondrion</keyword>
<dbReference type="Pfam" id="PF02104">
    <property type="entry name" value="SURF1"/>
    <property type="match status" value="1"/>
</dbReference>